<sequence>MSQDPASRARPHPDQANDHPHGQQERHRHCQERWLQCQGQTRGHSVPYYCSVPSSSNTSSRQSRFQRLRLRTSSPTRSHSRHGGGMGSR</sequence>
<keyword evidence="3" id="KW-1185">Reference proteome</keyword>
<feature type="compositionally biased region" description="Basic and acidic residues" evidence="1">
    <location>
        <begin position="11"/>
        <end position="25"/>
    </location>
</feature>
<gene>
    <name evidence="2" type="ORF">N0F65_003727</name>
</gene>
<reference evidence="2" key="2">
    <citation type="journal article" date="2023" name="Microbiol Resour">
        <title>Decontamination and Annotation of the Draft Genome Sequence of the Oomycete Lagenidium giganteum ARSEF 373.</title>
        <authorList>
            <person name="Morgan W.R."/>
            <person name="Tartar A."/>
        </authorList>
    </citation>
    <scope>NUCLEOTIDE SEQUENCE</scope>
    <source>
        <strain evidence="2">ARSEF 373</strain>
    </source>
</reference>
<evidence type="ECO:0000313" key="2">
    <source>
        <dbReference type="EMBL" id="DBA00061.1"/>
    </source>
</evidence>
<evidence type="ECO:0000313" key="3">
    <source>
        <dbReference type="Proteomes" id="UP001146120"/>
    </source>
</evidence>
<proteinExistence type="predicted"/>
<dbReference type="Proteomes" id="UP001146120">
    <property type="component" value="Unassembled WGS sequence"/>
</dbReference>
<reference evidence="2" key="1">
    <citation type="submission" date="2022-11" db="EMBL/GenBank/DDBJ databases">
        <authorList>
            <person name="Morgan W.R."/>
            <person name="Tartar A."/>
        </authorList>
    </citation>
    <scope>NUCLEOTIDE SEQUENCE</scope>
    <source>
        <strain evidence="2">ARSEF 373</strain>
    </source>
</reference>
<feature type="compositionally biased region" description="Low complexity" evidence="1">
    <location>
        <begin position="45"/>
        <end position="63"/>
    </location>
</feature>
<dbReference type="EMBL" id="DAKRPA010000071">
    <property type="protein sequence ID" value="DBA00061.1"/>
    <property type="molecule type" value="Genomic_DNA"/>
</dbReference>
<dbReference type="AlphaFoldDB" id="A0AAV2Z173"/>
<accession>A0AAV2Z173</accession>
<feature type="region of interest" description="Disordered" evidence="1">
    <location>
        <begin position="1"/>
        <end position="31"/>
    </location>
</feature>
<protein>
    <submittedName>
        <fullName evidence="2">Uncharacterized protein</fullName>
    </submittedName>
</protein>
<comment type="caution">
    <text evidence="2">The sequence shown here is derived from an EMBL/GenBank/DDBJ whole genome shotgun (WGS) entry which is preliminary data.</text>
</comment>
<name>A0AAV2Z173_9STRA</name>
<organism evidence="2 3">
    <name type="scientific">Lagenidium giganteum</name>
    <dbReference type="NCBI Taxonomy" id="4803"/>
    <lineage>
        <taxon>Eukaryota</taxon>
        <taxon>Sar</taxon>
        <taxon>Stramenopiles</taxon>
        <taxon>Oomycota</taxon>
        <taxon>Peronosporomycetes</taxon>
        <taxon>Pythiales</taxon>
        <taxon>Pythiaceae</taxon>
    </lineage>
</organism>
<evidence type="ECO:0000256" key="1">
    <source>
        <dbReference type="SAM" id="MobiDB-lite"/>
    </source>
</evidence>
<feature type="region of interest" description="Disordered" evidence="1">
    <location>
        <begin position="45"/>
        <end position="89"/>
    </location>
</feature>